<proteinExistence type="predicted"/>
<dbReference type="STRING" id="254.SAMN05421682_1242"/>
<reference evidence="1 2" key="1">
    <citation type="submission" date="2018-06" db="EMBL/GenBank/DDBJ databases">
        <authorList>
            <consortium name="Pathogen Informatics"/>
            <person name="Doyle S."/>
        </authorList>
    </citation>
    <scope>NUCLEOTIDE SEQUENCE [LARGE SCALE GENOMIC DNA]</scope>
    <source>
        <strain evidence="1 2">NCTC13532</strain>
    </source>
</reference>
<dbReference type="Proteomes" id="UP000254282">
    <property type="component" value="Unassembled WGS sequence"/>
</dbReference>
<gene>
    <name evidence="1" type="ORF">NCTC13532_03554</name>
</gene>
<dbReference type="AlphaFoldDB" id="A0A381FN14"/>
<protein>
    <submittedName>
        <fullName evidence="1">Uncharacterized protein</fullName>
    </submittedName>
</protein>
<accession>A0A381FN14</accession>
<dbReference type="EMBL" id="UFVR01000004">
    <property type="protein sequence ID" value="SUX47956.1"/>
    <property type="molecule type" value="Genomic_DNA"/>
</dbReference>
<evidence type="ECO:0000313" key="1">
    <source>
        <dbReference type="EMBL" id="SUX47956.1"/>
    </source>
</evidence>
<name>A0A381FN14_9FLAO</name>
<sequence>MMSKNQISVEIPQEIITQVSSKFQEIKDLLAPYMGNMTVEERKTLPKMSDKSVAFVNKVIEYTIANPKFVPTMMDAQECKKDYVANQALLPLYAVSQQVGEMMKDTIMLTGHEAYVQALYYYGSVKLAARAGDAEAKTIAEDLSKRFPRGKASLENKAGGI</sequence>
<organism evidence="1 2">
    <name type="scientific">Chryseobacterium indoltheticum</name>
    <dbReference type="NCBI Taxonomy" id="254"/>
    <lineage>
        <taxon>Bacteria</taxon>
        <taxon>Pseudomonadati</taxon>
        <taxon>Bacteroidota</taxon>
        <taxon>Flavobacteriia</taxon>
        <taxon>Flavobacteriales</taxon>
        <taxon>Weeksellaceae</taxon>
        <taxon>Chryseobacterium group</taxon>
        <taxon>Chryseobacterium</taxon>
    </lineage>
</organism>
<evidence type="ECO:0000313" key="2">
    <source>
        <dbReference type="Proteomes" id="UP000254282"/>
    </source>
</evidence>